<feature type="region of interest" description="Disordered" evidence="3">
    <location>
        <begin position="138"/>
        <end position="249"/>
    </location>
</feature>
<feature type="domain" description="AMP-activated protein kinase glycogen-binding" evidence="4">
    <location>
        <begin position="7"/>
        <end position="90"/>
    </location>
</feature>
<dbReference type="RefSeq" id="XP_003688557.1">
    <property type="nucleotide sequence ID" value="XM_003688509.1"/>
</dbReference>
<evidence type="ECO:0000256" key="3">
    <source>
        <dbReference type="SAM" id="MobiDB-lite"/>
    </source>
</evidence>
<comment type="similarity">
    <text evidence="2">Belongs to the CRP1/MDG1 family.</text>
</comment>
<feature type="compositionally biased region" description="Low complexity" evidence="3">
    <location>
        <begin position="213"/>
        <end position="231"/>
    </location>
</feature>
<dbReference type="HOGENOM" id="CLU_897652_0_0_1"/>
<dbReference type="GO" id="GO:0007165">
    <property type="term" value="P:signal transduction"/>
    <property type="evidence" value="ECO:0007669"/>
    <property type="project" value="TreeGrafter"/>
</dbReference>
<keyword evidence="1" id="KW-0597">Phosphoprotein</keyword>
<evidence type="ECO:0000256" key="2">
    <source>
        <dbReference type="ARBA" id="ARBA00038216"/>
    </source>
</evidence>
<dbReference type="Proteomes" id="UP000005666">
    <property type="component" value="Chromosome 15"/>
</dbReference>
<dbReference type="GO" id="GO:0031588">
    <property type="term" value="C:nucleotide-activated protein kinase complex"/>
    <property type="evidence" value="ECO:0007669"/>
    <property type="project" value="TreeGrafter"/>
</dbReference>
<dbReference type="Gene3D" id="2.60.40.10">
    <property type="entry name" value="Immunoglobulins"/>
    <property type="match status" value="1"/>
</dbReference>
<dbReference type="GeneID" id="11530737"/>
<evidence type="ECO:0000256" key="1">
    <source>
        <dbReference type="ARBA" id="ARBA00022553"/>
    </source>
</evidence>
<dbReference type="InterPro" id="IPR013783">
    <property type="entry name" value="Ig-like_fold"/>
</dbReference>
<dbReference type="Pfam" id="PF16561">
    <property type="entry name" value="AMPK1_CBM"/>
    <property type="match status" value="1"/>
</dbReference>
<feature type="compositionally biased region" description="Low complexity" evidence="3">
    <location>
        <begin position="175"/>
        <end position="185"/>
    </location>
</feature>
<dbReference type="STRING" id="1071381.G8C1U5"/>
<dbReference type="SUPFAM" id="SSF81296">
    <property type="entry name" value="E set domains"/>
    <property type="match status" value="1"/>
</dbReference>
<accession>G8C1U5</accession>
<gene>
    <name evidence="5" type="primary">TPHA0O01560</name>
    <name evidence="5" type="ordered locus">TPHA_0O01560</name>
</gene>
<reference evidence="5 6" key="1">
    <citation type="journal article" date="2011" name="Proc. Natl. Acad. Sci. U.S.A.">
        <title>Evolutionary erosion of yeast sex chromosomes by mating-type switching accidents.</title>
        <authorList>
            <person name="Gordon J.L."/>
            <person name="Armisen D."/>
            <person name="Proux-Wera E."/>
            <person name="Oheigeartaigh S.S."/>
            <person name="Byrne K.P."/>
            <person name="Wolfe K.H."/>
        </authorList>
    </citation>
    <scope>NUCLEOTIDE SEQUENCE [LARGE SCALE GENOMIC DNA]</scope>
    <source>
        <strain evidence="6">ATCC 24235 / CBS 4417 / NBRC 1672 / NRRL Y-8282 / UCD 70-5</strain>
    </source>
</reference>
<organism evidence="5 6">
    <name type="scientific">Tetrapisispora phaffii (strain ATCC 24235 / CBS 4417 / NBRC 1672 / NRRL Y-8282 / UCD 70-5)</name>
    <name type="common">Yeast</name>
    <name type="synonym">Fabospora phaffii</name>
    <dbReference type="NCBI Taxonomy" id="1071381"/>
    <lineage>
        <taxon>Eukaryota</taxon>
        <taxon>Fungi</taxon>
        <taxon>Dikarya</taxon>
        <taxon>Ascomycota</taxon>
        <taxon>Saccharomycotina</taxon>
        <taxon>Saccharomycetes</taxon>
        <taxon>Saccharomycetales</taxon>
        <taxon>Saccharomycetaceae</taxon>
        <taxon>Tetrapisispora</taxon>
    </lineage>
</organism>
<feature type="compositionally biased region" description="Acidic residues" evidence="3">
    <location>
        <begin position="232"/>
        <end position="243"/>
    </location>
</feature>
<dbReference type="CDD" id="cd02859">
    <property type="entry name" value="E_set_AMPKbeta_like_N"/>
    <property type="match status" value="1"/>
</dbReference>
<dbReference type="AlphaFoldDB" id="G8C1U5"/>
<keyword evidence="6" id="KW-1185">Reference proteome</keyword>
<protein>
    <recommendedName>
        <fullName evidence="4">AMP-activated protein kinase glycogen-binding domain-containing protein</fullName>
    </recommendedName>
</protein>
<sequence length="310" mass="34694">MTESVFTFEWPSGPKSVSIVGQFNSWGEPIALQLKSNERDVEEFQLELPVSIENGSDKLHFKFIVDDNWVVSDEYKKDTDANGNENNYIEKSDLNVKQPKSRRVKIKKKLRRNKKTGEVFLVSEEFIPLDDEGNELEPTKITVYEAKATPEKPEITPESESNGEENVQENTFESGEVPVGEPVGEPVEHPVEEQIEVPVKENSSNPVAEHTESSISNSGDSSSNSEALESSSIDDSDENDENLEVTLPKEINQEMAAVVNTTKAQEIPKTVKKLSKKKTVVKPKPLAKKTDNETKTKKTVMGKLKKFLSK</sequence>
<evidence type="ECO:0000259" key="4">
    <source>
        <dbReference type="Pfam" id="PF16561"/>
    </source>
</evidence>
<dbReference type="PANTHER" id="PTHR10343:SF81">
    <property type="entry name" value="CRUCIFORM DNA-RECOGNIZING PROTEIN 1-RELATED"/>
    <property type="match status" value="1"/>
</dbReference>
<dbReference type="EMBL" id="HE612870">
    <property type="protein sequence ID" value="CCE66123.1"/>
    <property type="molecule type" value="Genomic_DNA"/>
</dbReference>
<dbReference type="InterPro" id="IPR032640">
    <property type="entry name" value="AMPK1_CBM"/>
</dbReference>
<dbReference type="InterPro" id="IPR014756">
    <property type="entry name" value="Ig_E-set"/>
</dbReference>
<name>G8C1U5_TETPH</name>
<dbReference type="InterPro" id="IPR050827">
    <property type="entry name" value="CRP1_MDG1_kinase"/>
</dbReference>
<dbReference type="GO" id="GO:0005634">
    <property type="term" value="C:nucleus"/>
    <property type="evidence" value="ECO:0007669"/>
    <property type="project" value="TreeGrafter"/>
</dbReference>
<dbReference type="PANTHER" id="PTHR10343">
    <property type="entry name" value="5'-AMP-ACTIVATED PROTEIN KINASE , BETA SUBUNIT"/>
    <property type="match status" value="1"/>
</dbReference>
<dbReference type="GO" id="GO:0005737">
    <property type="term" value="C:cytoplasm"/>
    <property type="evidence" value="ECO:0007669"/>
    <property type="project" value="TreeGrafter"/>
</dbReference>
<dbReference type="OrthoDB" id="5976022at2759"/>
<proteinExistence type="inferred from homology"/>
<evidence type="ECO:0000313" key="6">
    <source>
        <dbReference type="Proteomes" id="UP000005666"/>
    </source>
</evidence>
<dbReference type="KEGG" id="tpf:TPHA_0O01560"/>
<evidence type="ECO:0000313" key="5">
    <source>
        <dbReference type="EMBL" id="CCE66123.1"/>
    </source>
</evidence>
<dbReference type="GO" id="GO:0019901">
    <property type="term" value="F:protein kinase binding"/>
    <property type="evidence" value="ECO:0007669"/>
    <property type="project" value="TreeGrafter"/>
</dbReference>
<dbReference type="eggNOG" id="KOG1616">
    <property type="taxonomic scope" value="Eukaryota"/>
</dbReference>